<comment type="caution">
    <text evidence="2">The sequence shown here is derived from an EMBL/GenBank/DDBJ whole genome shotgun (WGS) entry which is preliminary data.</text>
</comment>
<dbReference type="Proteomes" id="UP000489600">
    <property type="component" value="Unassembled WGS sequence"/>
</dbReference>
<proteinExistence type="predicted"/>
<keyword evidence="3" id="KW-1185">Reference proteome</keyword>
<reference evidence="2" key="1">
    <citation type="submission" date="2019-07" db="EMBL/GenBank/DDBJ databases">
        <authorList>
            <person name="Dittberner H."/>
        </authorList>
    </citation>
    <scope>NUCLEOTIDE SEQUENCE [LARGE SCALE GENOMIC DNA]</scope>
</reference>
<protein>
    <submittedName>
        <fullName evidence="2">Uncharacterized protein</fullName>
    </submittedName>
</protein>
<organism evidence="2 3">
    <name type="scientific">Arabis nemorensis</name>
    <dbReference type="NCBI Taxonomy" id="586526"/>
    <lineage>
        <taxon>Eukaryota</taxon>
        <taxon>Viridiplantae</taxon>
        <taxon>Streptophyta</taxon>
        <taxon>Embryophyta</taxon>
        <taxon>Tracheophyta</taxon>
        <taxon>Spermatophyta</taxon>
        <taxon>Magnoliopsida</taxon>
        <taxon>eudicotyledons</taxon>
        <taxon>Gunneridae</taxon>
        <taxon>Pentapetalae</taxon>
        <taxon>rosids</taxon>
        <taxon>malvids</taxon>
        <taxon>Brassicales</taxon>
        <taxon>Brassicaceae</taxon>
        <taxon>Arabideae</taxon>
        <taxon>Arabis</taxon>
    </lineage>
</organism>
<name>A0A565BC53_9BRAS</name>
<evidence type="ECO:0000313" key="2">
    <source>
        <dbReference type="EMBL" id="VVA99222.1"/>
    </source>
</evidence>
<feature type="compositionally biased region" description="Basic and acidic residues" evidence="1">
    <location>
        <begin position="82"/>
        <end position="99"/>
    </location>
</feature>
<evidence type="ECO:0000313" key="3">
    <source>
        <dbReference type="Proteomes" id="UP000489600"/>
    </source>
</evidence>
<accession>A0A565BC53</accession>
<evidence type="ECO:0000256" key="1">
    <source>
        <dbReference type="SAM" id="MobiDB-lite"/>
    </source>
</evidence>
<feature type="compositionally biased region" description="Basic and acidic residues" evidence="1">
    <location>
        <begin position="61"/>
        <end position="72"/>
    </location>
</feature>
<dbReference type="EMBL" id="CABITT030000003">
    <property type="protein sequence ID" value="VVA99222.1"/>
    <property type="molecule type" value="Genomic_DNA"/>
</dbReference>
<feature type="region of interest" description="Disordered" evidence="1">
    <location>
        <begin position="53"/>
        <end position="99"/>
    </location>
</feature>
<feature type="region of interest" description="Disordered" evidence="1">
    <location>
        <begin position="17"/>
        <end position="40"/>
    </location>
</feature>
<sequence length="99" mass="11555">MPPRVVRVEGSKLWISTRENPDYTPPPRIRRQQERSLSTASCPVTDRWARKRIDAPIPPRPRLDVMHTRPEVMRQPPQDHALSLRDRVKERSGVSANRD</sequence>
<dbReference type="AlphaFoldDB" id="A0A565BC53"/>
<gene>
    <name evidence="2" type="ORF">ANE_LOCUS9667</name>
</gene>